<evidence type="ECO:0000313" key="1">
    <source>
        <dbReference type="EMBL" id="GEU76782.1"/>
    </source>
</evidence>
<sequence>MPGIEEDIGRLFINGLVVFDVDARFGIHHWERMKRLAYRGKRATTSVEKIYSDLKITFVDAIKVDLLPFGAVYEGRGEKKRFMRSNKVYKFCDGTLIDVRDELKKKHLNRRWTKRDVTRSEAMLRRIEAVFKDIRQMRRLEVYVGGRLTTKDIR</sequence>
<dbReference type="EMBL" id="BKCJ010007344">
    <property type="protein sequence ID" value="GEU76782.1"/>
    <property type="molecule type" value="Genomic_DNA"/>
</dbReference>
<organism evidence="1">
    <name type="scientific">Tanacetum cinerariifolium</name>
    <name type="common">Dalmatian daisy</name>
    <name type="synonym">Chrysanthemum cinerariifolium</name>
    <dbReference type="NCBI Taxonomy" id="118510"/>
    <lineage>
        <taxon>Eukaryota</taxon>
        <taxon>Viridiplantae</taxon>
        <taxon>Streptophyta</taxon>
        <taxon>Embryophyta</taxon>
        <taxon>Tracheophyta</taxon>
        <taxon>Spermatophyta</taxon>
        <taxon>Magnoliopsida</taxon>
        <taxon>eudicotyledons</taxon>
        <taxon>Gunneridae</taxon>
        <taxon>Pentapetalae</taxon>
        <taxon>asterids</taxon>
        <taxon>campanulids</taxon>
        <taxon>Asterales</taxon>
        <taxon>Asteraceae</taxon>
        <taxon>Asteroideae</taxon>
        <taxon>Anthemideae</taxon>
        <taxon>Anthemidinae</taxon>
        <taxon>Tanacetum</taxon>
    </lineage>
</organism>
<name>A0A6L2MVI4_TANCI</name>
<dbReference type="AlphaFoldDB" id="A0A6L2MVI4"/>
<reference evidence="1" key="1">
    <citation type="journal article" date="2019" name="Sci. Rep.">
        <title>Draft genome of Tanacetum cinerariifolium, the natural source of mosquito coil.</title>
        <authorList>
            <person name="Yamashiro T."/>
            <person name="Shiraishi A."/>
            <person name="Satake H."/>
            <person name="Nakayama K."/>
        </authorList>
    </citation>
    <scope>NUCLEOTIDE SEQUENCE</scope>
</reference>
<protein>
    <submittedName>
        <fullName evidence="1">Uncharacterized protein</fullName>
    </submittedName>
</protein>
<gene>
    <name evidence="1" type="ORF">Tci_048760</name>
</gene>
<proteinExistence type="predicted"/>
<comment type="caution">
    <text evidence="1">The sequence shown here is derived from an EMBL/GenBank/DDBJ whole genome shotgun (WGS) entry which is preliminary data.</text>
</comment>
<accession>A0A6L2MVI4</accession>